<feature type="compositionally biased region" description="Polar residues" evidence="1">
    <location>
        <begin position="1"/>
        <end position="10"/>
    </location>
</feature>
<dbReference type="GeneID" id="54291926"/>
<accession>A0A6A5XAL3</accession>
<proteinExistence type="predicted"/>
<keyword evidence="3" id="KW-1185">Reference proteome</keyword>
<dbReference type="EMBL" id="ML978077">
    <property type="protein sequence ID" value="KAF2009949.1"/>
    <property type="molecule type" value="Genomic_DNA"/>
</dbReference>
<evidence type="ECO:0000313" key="2">
    <source>
        <dbReference type="EMBL" id="KAF2009949.1"/>
    </source>
</evidence>
<evidence type="ECO:0000313" key="3">
    <source>
        <dbReference type="Proteomes" id="UP000799778"/>
    </source>
</evidence>
<feature type="region of interest" description="Disordered" evidence="1">
    <location>
        <begin position="1"/>
        <end position="51"/>
    </location>
</feature>
<evidence type="ECO:0000256" key="1">
    <source>
        <dbReference type="SAM" id="MobiDB-lite"/>
    </source>
</evidence>
<dbReference type="Proteomes" id="UP000799778">
    <property type="component" value="Unassembled WGS sequence"/>
</dbReference>
<reference evidence="2" key="1">
    <citation type="journal article" date="2020" name="Stud. Mycol.">
        <title>101 Dothideomycetes genomes: a test case for predicting lifestyles and emergence of pathogens.</title>
        <authorList>
            <person name="Haridas S."/>
            <person name="Albert R."/>
            <person name="Binder M."/>
            <person name="Bloem J."/>
            <person name="Labutti K."/>
            <person name="Salamov A."/>
            <person name="Andreopoulos B."/>
            <person name="Baker S."/>
            <person name="Barry K."/>
            <person name="Bills G."/>
            <person name="Bluhm B."/>
            <person name="Cannon C."/>
            <person name="Castanera R."/>
            <person name="Culley D."/>
            <person name="Daum C."/>
            <person name="Ezra D."/>
            <person name="Gonzalez J."/>
            <person name="Henrissat B."/>
            <person name="Kuo A."/>
            <person name="Liang C."/>
            <person name="Lipzen A."/>
            <person name="Lutzoni F."/>
            <person name="Magnuson J."/>
            <person name="Mondo S."/>
            <person name="Nolan M."/>
            <person name="Ohm R."/>
            <person name="Pangilinan J."/>
            <person name="Park H.-J."/>
            <person name="Ramirez L."/>
            <person name="Alfaro M."/>
            <person name="Sun H."/>
            <person name="Tritt A."/>
            <person name="Yoshinaga Y."/>
            <person name="Zwiers L.-H."/>
            <person name="Turgeon B."/>
            <person name="Goodwin S."/>
            <person name="Spatafora J."/>
            <person name="Crous P."/>
            <person name="Grigoriev I."/>
        </authorList>
    </citation>
    <scope>NUCLEOTIDE SEQUENCE</scope>
    <source>
        <strain evidence="2">CBS 175.79</strain>
    </source>
</reference>
<protein>
    <submittedName>
        <fullName evidence="2">Uncharacterized protein</fullName>
    </submittedName>
</protein>
<sequence length="135" mass="15301">MHPKTLTSPQPNTPNPLPYISHKKPDPINAENPPLKNPQHRNPPPSAPHSTTIHHLLRRTHAHTHAHTHAAPHNQYHARTYSRPPAVSHSTYTQSHTYIHMHNTVPVQSDGEAPIRPRTRHDMICMHVCTCMGEI</sequence>
<dbReference type="RefSeq" id="XP_033378288.1">
    <property type="nucleotide sequence ID" value="XM_033534529.1"/>
</dbReference>
<organism evidence="2 3">
    <name type="scientific">Aaosphaeria arxii CBS 175.79</name>
    <dbReference type="NCBI Taxonomy" id="1450172"/>
    <lineage>
        <taxon>Eukaryota</taxon>
        <taxon>Fungi</taxon>
        <taxon>Dikarya</taxon>
        <taxon>Ascomycota</taxon>
        <taxon>Pezizomycotina</taxon>
        <taxon>Dothideomycetes</taxon>
        <taxon>Pleosporomycetidae</taxon>
        <taxon>Pleosporales</taxon>
        <taxon>Pleosporales incertae sedis</taxon>
        <taxon>Aaosphaeria</taxon>
    </lineage>
</organism>
<name>A0A6A5XAL3_9PLEO</name>
<dbReference type="AlphaFoldDB" id="A0A6A5XAL3"/>
<gene>
    <name evidence="2" type="ORF">BU24DRAFT_68101</name>
</gene>